<keyword evidence="7" id="KW-0411">Iron-sulfur</keyword>
<dbReference type="GO" id="GO:0005739">
    <property type="term" value="C:mitochondrion"/>
    <property type="evidence" value="ECO:0007669"/>
    <property type="project" value="UniProtKB-SubCell"/>
</dbReference>
<dbReference type="OrthoDB" id="2099276at2759"/>
<dbReference type="InterPro" id="IPR003651">
    <property type="entry name" value="Endonuclease3_FeS-loop_motif"/>
</dbReference>
<keyword evidence="12" id="KW-0472">Membrane</keyword>
<keyword evidence="14" id="KW-0255">Endonuclease</keyword>
<keyword evidence="12" id="KW-0812">Transmembrane</keyword>
<organism evidence="14 15">
    <name type="scientific">Trypanosoma conorhini</name>
    <dbReference type="NCBI Taxonomy" id="83891"/>
    <lineage>
        <taxon>Eukaryota</taxon>
        <taxon>Discoba</taxon>
        <taxon>Euglenozoa</taxon>
        <taxon>Kinetoplastea</taxon>
        <taxon>Metakinetoplastina</taxon>
        <taxon>Trypanosomatida</taxon>
        <taxon>Trypanosomatidae</taxon>
        <taxon>Trypanosoma</taxon>
    </lineage>
</organism>
<comment type="caution">
    <text evidence="14">The sequence shown here is derived from an EMBL/GenBank/DDBJ whole genome shotgun (WGS) entry which is preliminary data.</text>
</comment>
<evidence type="ECO:0000256" key="1">
    <source>
        <dbReference type="ARBA" id="ARBA00001966"/>
    </source>
</evidence>
<evidence type="ECO:0000259" key="13">
    <source>
        <dbReference type="SMART" id="SM00478"/>
    </source>
</evidence>
<evidence type="ECO:0000256" key="7">
    <source>
        <dbReference type="ARBA" id="ARBA00023014"/>
    </source>
</evidence>
<evidence type="ECO:0000256" key="10">
    <source>
        <dbReference type="ARBA" id="ARBA00023295"/>
    </source>
</evidence>
<evidence type="ECO:0000256" key="12">
    <source>
        <dbReference type="SAM" id="Phobius"/>
    </source>
</evidence>
<protein>
    <recommendedName>
        <fullName evidence="11">Endonuclease III homolog</fullName>
        <ecNumber evidence="11">3.2.2.-</ecNumber>
        <ecNumber evidence="11">4.2.99.18</ecNumber>
    </recommendedName>
    <alternativeName>
        <fullName evidence="11">Bifunctional DNA N-glycosylase/DNA-(apurinic or apyrimidinic site) lyase</fullName>
        <shortName evidence="11">DNA glycosylase/AP lyase</shortName>
    </alternativeName>
</protein>
<dbReference type="GO" id="GO:0006285">
    <property type="term" value="P:base-excision repair, AP site formation"/>
    <property type="evidence" value="ECO:0007669"/>
    <property type="project" value="UniProtKB-UniRule"/>
</dbReference>
<evidence type="ECO:0000256" key="5">
    <source>
        <dbReference type="ARBA" id="ARBA00022801"/>
    </source>
</evidence>
<dbReference type="Proteomes" id="UP000284403">
    <property type="component" value="Unassembled WGS sequence"/>
</dbReference>
<dbReference type="PANTHER" id="PTHR43286">
    <property type="entry name" value="ENDONUCLEASE III-LIKE PROTEIN 1"/>
    <property type="match status" value="1"/>
</dbReference>
<reference evidence="14 15" key="1">
    <citation type="journal article" date="2018" name="BMC Genomics">
        <title>Genomic comparison of Trypanosoma conorhini and Trypanosoma rangeli to Trypanosoma cruzi strains of high and low virulence.</title>
        <authorList>
            <person name="Bradwell K.R."/>
            <person name="Koparde V.N."/>
            <person name="Matveyev A.V."/>
            <person name="Serrano M.G."/>
            <person name="Alves J.M."/>
            <person name="Parikh H."/>
            <person name="Huang B."/>
            <person name="Lee V."/>
            <person name="Espinosa-Alvarez O."/>
            <person name="Ortiz P.A."/>
            <person name="Costa-Martins A.G."/>
            <person name="Teixeira M.M."/>
            <person name="Buck G.A."/>
        </authorList>
    </citation>
    <scope>NUCLEOTIDE SEQUENCE [LARGE SCALE GENOMIC DNA]</scope>
    <source>
        <strain evidence="14 15">025E</strain>
    </source>
</reference>
<evidence type="ECO:0000256" key="3">
    <source>
        <dbReference type="ARBA" id="ARBA00022723"/>
    </source>
</evidence>
<keyword evidence="5 11" id="KW-0378">Hydrolase</keyword>
<dbReference type="GO" id="GO:0006289">
    <property type="term" value="P:nucleotide-excision repair"/>
    <property type="evidence" value="ECO:0007669"/>
    <property type="project" value="TreeGrafter"/>
</dbReference>
<gene>
    <name evidence="11" type="primary">NTH1</name>
    <name evidence="14" type="ORF">Tco025E_07441</name>
</gene>
<comment type="cofactor">
    <cofactor evidence="1">
        <name>[4Fe-4S] cluster</name>
        <dbReference type="ChEBI" id="CHEBI:49883"/>
    </cofactor>
</comment>
<evidence type="ECO:0000256" key="2">
    <source>
        <dbReference type="ARBA" id="ARBA00008343"/>
    </source>
</evidence>
<dbReference type="InterPro" id="IPR003265">
    <property type="entry name" value="HhH-GPD_domain"/>
</dbReference>
<dbReference type="SUPFAM" id="SSF48150">
    <property type="entry name" value="DNA-glycosylase"/>
    <property type="match status" value="1"/>
</dbReference>
<keyword evidence="8 11" id="KW-0234">DNA repair</keyword>
<dbReference type="GO" id="GO:0005634">
    <property type="term" value="C:nucleus"/>
    <property type="evidence" value="ECO:0007669"/>
    <property type="project" value="UniProtKB-SubCell"/>
</dbReference>
<evidence type="ECO:0000313" key="14">
    <source>
        <dbReference type="EMBL" id="RNF07056.1"/>
    </source>
</evidence>
<dbReference type="GO" id="GO:0000703">
    <property type="term" value="F:oxidized pyrimidine nucleobase lesion DNA N-glycosylase activity"/>
    <property type="evidence" value="ECO:0007669"/>
    <property type="project" value="UniProtKB-UniRule"/>
</dbReference>
<dbReference type="EMBL" id="MKKU01000577">
    <property type="protein sequence ID" value="RNF07056.1"/>
    <property type="molecule type" value="Genomic_DNA"/>
</dbReference>
<dbReference type="SMART" id="SM00478">
    <property type="entry name" value="ENDO3c"/>
    <property type="match status" value="1"/>
</dbReference>
<dbReference type="Pfam" id="PF00730">
    <property type="entry name" value="HhH-GPD"/>
    <property type="match status" value="1"/>
</dbReference>
<dbReference type="SMART" id="SM00525">
    <property type="entry name" value="FES"/>
    <property type="match status" value="1"/>
</dbReference>
<comment type="subcellular location">
    <subcellularLocation>
        <location evidence="11">Nucleus</location>
    </subcellularLocation>
    <subcellularLocation>
        <location evidence="11">Mitochondrion</location>
    </subcellularLocation>
</comment>
<keyword evidence="11" id="KW-0539">Nucleus</keyword>
<dbReference type="AlphaFoldDB" id="A0A3R7L3W3"/>
<feature type="transmembrane region" description="Helical" evidence="12">
    <location>
        <begin position="284"/>
        <end position="302"/>
    </location>
</feature>
<comment type="caution">
    <text evidence="11">Lacks conserved residue(s) required for the propagation of feature annotation.</text>
</comment>
<dbReference type="InterPro" id="IPR030841">
    <property type="entry name" value="NTH1"/>
</dbReference>
<feature type="transmembrane region" description="Helical" evidence="12">
    <location>
        <begin position="261"/>
        <end position="278"/>
    </location>
</feature>
<dbReference type="GO" id="GO:0003677">
    <property type="term" value="F:DNA binding"/>
    <property type="evidence" value="ECO:0007669"/>
    <property type="project" value="UniProtKB-UniRule"/>
</dbReference>
<keyword evidence="15" id="KW-1185">Reference proteome</keyword>
<dbReference type="PANTHER" id="PTHR43286:SF1">
    <property type="entry name" value="ENDONUCLEASE III-LIKE PROTEIN 1"/>
    <property type="match status" value="1"/>
</dbReference>
<evidence type="ECO:0000313" key="15">
    <source>
        <dbReference type="Proteomes" id="UP000284403"/>
    </source>
</evidence>
<evidence type="ECO:0000256" key="8">
    <source>
        <dbReference type="ARBA" id="ARBA00023204"/>
    </source>
</evidence>
<dbReference type="InterPro" id="IPR011257">
    <property type="entry name" value="DNA_glycosylase"/>
</dbReference>
<dbReference type="Gene3D" id="1.10.1670.10">
    <property type="entry name" value="Helix-hairpin-Helix base-excision DNA repair enzymes (C-terminal)"/>
    <property type="match status" value="1"/>
</dbReference>
<dbReference type="HAMAP" id="MF_03183">
    <property type="entry name" value="Endonuclease_III_Nth"/>
    <property type="match status" value="1"/>
</dbReference>
<keyword evidence="9 11" id="KW-0456">Lyase</keyword>
<dbReference type="FunFam" id="1.10.340.30:FF:000001">
    <property type="entry name" value="Endonuclease III"/>
    <property type="match status" value="1"/>
</dbReference>
<evidence type="ECO:0000256" key="11">
    <source>
        <dbReference type="HAMAP-Rule" id="MF_03183"/>
    </source>
</evidence>
<name>A0A3R7L3W3_9TRYP</name>
<comment type="catalytic activity">
    <reaction evidence="11">
        <text>2'-deoxyribonucleotide-(2'-deoxyribose 5'-phosphate)-2'-deoxyribonucleotide-DNA = a 3'-end 2'-deoxyribonucleotide-(2,3-dehydro-2,3-deoxyribose 5'-phosphate)-DNA + a 5'-end 5'-phospho-2'-deoxyribonucleoside-DNA + H(+)</text>
        <dbReference type="Rhea" id="RHEA:66592"/>
        <dbReference type="Rhea" id="RHEA-COMP:13180"/>
        <dbReference type="Rhea" id="RHEA-COMP:16897"/>
        <dbReference type="Rhea" id="RHEA-COMP:17067"/>
        <dbReference type="ChEBI" id="CHEBI:15378"/>
        <dbReference type="ChEBI" id="CHEBI:136412"/>
        <dbReference type="ChEBI" id="CHEBI:157695"/>
        <dbReference type="ChEBI" id="CHEBI:167181"/>
        <dbReference type="EC" id="4.2.99.18"/>
    </reaction>
</comment>
<dbReference type="GO" id="GO:0051539">
    <property type="term" value="F:4 iron, 4 sulfur cluster binding"/>
    <property type="evidence" value="ECO:0007669"/>
    <property type="project" value="InterPro"/>
</dbReference>
<evidence type="ECO:0000256" key="9">
    <source>
        <dbReference type="ARBA" id="ARBA00023239"/>
    </source>
</evidence>
<keyword evidence="4 11" id="KW-0227">DNA damage</keyword>
<accession>A0A3R7L3W3</accession>
<feature type="domain" description="HhH-GPD" evidence="13">
    <location>
        <begin position="58"/>
        <end position="208"/>
    </location>
</feature>
<dbReference type="InterPro" id="IPR023170">
    <property type="entry name" value="HhH_base_excis_C"/>
</dbReference>
<keyword evidence="10 11" id="KW-0326">Glycosidase</keyword>
<dbReference type="GO" id="GO:0046872">
    <property type="term" value="F:metal ion binding"/>
    <property type="evidence" value="ECO:0007669"/>
    <property type="project" value="UniProtKB-KW"/>
</dbReference>
<keyword evidence="14" id="KW-0540">Nuclease</keyword>
<keyword evidence="6" id="KW-0408">Iron</keyword>
<comment type="function">
    <text evidence="11">Bifunctional DNA N-glycosylase with associated apurinic/apyrimidinic (AP) lyase function that catalyzes the first step in base excision repair (BER), the primary repair pathway for the repair of oxidative DNA damage. The DNA N-glycosylase activity releases the damaged DNA base from DNA by cleaving the N-glycosidic bond, leaving an AP site. The AP lyase activity cleaves the phosphodiester bond 3' to the AP site by a beta-elimination. Primarily recognizes and repairs oxidative base damage of pyrimidines.</text>
</comment>
<keyword evidence="3" id="KW-0479">Metal-binding</keyword>
<dbReference type="CDD" id="cd00056">
    <property type="entry name" value="ENDO3c"/>
    <property type="match status" value="1"/>
</dbReference>
<dbReference type="EC" id="4.2.99.18" evidence="11"/>
<dbReference type="GO" id="GO:0140078">
    <property type="term" value="F:class I DNA-(apurinic or apyrimidinic site) endonuclease activity"/>
    <property type="evidence" value="ECO:0007669"/>
    <property type="project" value="UniProtKB-EC"/>
</dbReference>
<dbReference type="Gene3D" id="1.10.340.30">
    <property type="entry name" value="Hypothetical protein, domain 2"/>
    <property type="match status" value="1"/>
</dbReference>
<keyword evidence="11" id="KW-0496">Mitochondrion</keyword>
<dbReference type="EC" id="3.2.2.-" evidence="11"/>
<evidence type="ECO:0000256" key="6">
    <source>
        <dbReference type="ARBA" id="ARBA00023004"/>
    </source>
</evidence>
<proteinExistence type="inferred from homology"/>
<evidence type="ECO:0000256" key="4">
    <source>
        <dbReference type="ARBA" id="ARBA00022763"/>
    </source>
</evidence>
<sequence length="319" mass="35496">MKKNAFKPPANWSKLYAKVKEIRDKLEAPVDTVGCSKLFDKSASAETRRYHILLALMLSAQTKDHVTAAAMHALIRYGCTPELVSKMSEKKLDGFISKVGFHNTKTKHIKAATETILKKHQGMVPRAYADLIALPGIGPKMAHLFLQEADGVVLGIGVDTHVHRISQRFHWVPATVKTPEDTRKALESWLPPEHWGEINGLLVGLGQTICTPRLPRCSECPAAELCPNAFKEAKTGGKRGRIADIEDVGTPRVRKSRGRGCTFYFFFFFYFCLIPHAHAHTPSLSAICVFLALLIVPCWRPAMYVSSFTLNMITLPAFV</sequence>
<comment type="similarity">
    <text evidence="2 11">Belongs to the Nth/MutY family.</text>
</comment>
<keyword evidence="12" id="KW-1133">Transmembrane helix</keyword>